<keyword evidence="5" id="KW-1185">Reference proteome</keyword>
<dbReference type="InterPro" id="IPR020904">
    <property type="entry name" value="Sc_DH/Rdtase_CS"/>
</dbReference>
<dbReference type="InterPro" id="IPR002347">
    <property type="entry name" value="SDR_fam"/>
</dbReference>
<dbReference type="GO" id="GO:0016491">
    <property type="term" value="F:oxidoreductase activity"/>
    <property type="evidence" value="ECO:0007669"/>
    <property type="project" value="UniProtKB-KW"/>
</dbReference>
<evidence type="ECO:0000256" key="3">
    <source>
        <dbReference type="ARBA" id="ARBA00023002"/>
    </source>
</evidence>
<gene>
    <name evidence="4" type="ORF">ABOM_005035</name>
</gene>
<dbReference type="PRINTS" id="PR00081">
    <property type="entry name" value="GDHRDH"/>
</dbReference>
<evidence type="ECO:0000256" key="2">
    <source>
        <dbReference type="ARBA" id="ARBA00022857"/>
    </source>
</evidence>
<keyword evidence="2" id="KW-0521">NADP</keyword>
<dbReference type="PROSITE" id="PS00061">
    <property type="entry name" value="ADH_SHORT"/>
    <property type="match status" value="1"/>
</dbReference>
<dbReference type="FunFam" id="3.40.50.720:FF:000084">
    <property type="entry name" value="Short-chain dehydrogenase reductase"/>
    <property type="match status" value="1"/>
</dbReference>
<reference evidence="4 5" key="1">
    <citation type="journal article" date="2016" name="Genome Biol. Evol.">
        <title>Draft genome sequence of an aflatoxigenic Aspergillus species, A. bombycis.</title>
        <authorList>
            <person name="Moore G.G."/>
            <person name="Mack B.M."/>
            <person name="Beltz S.B."/>
            <person name="Gilbert M.K."/>
        </authorList>
    </citation>
    <scope>NUCLEOTIDE SEQUENCE [LARGE SCALE GENOMIC DNA]</scope>
    <source>
        <strain evidence="5">NRRL 26010</strain>
    </source>
</reference>
<dbReference type="STRING" id="109264.A0A1F8A546"/>
<dbReference type="CDD" id="cd05233">
    <property type="entry name" value="SDR_c"/>
    <property type="match status" value="1"/>
</dbReference>
<organism evidence="4 5">
    <name type="scientific">Aspergillus bombycis</name>
    <dbReference type="NCBI Taxonomy" id="109264"/>
    <lineage>
        <taxon>Eukaryota</taxon>
        <taxon>Fungi</taxon>
        <taxon>Dikarya</taxon>
        <taxon>Ascomycota</taxon>
        <taxon>Pezizomycotina</taxon>
        <taxon>Eurotiomycetes</taxon>
        <taxon>Eurotiomycetidae</taxon>
        <taxon>Eurotiales</taxon>
        <taxon>Aspergillaceae</taxon>
        <taxon>Aspergillus</taxon>
    </lineage>
</organism>
<dbReference type="OrthoDB" id="1393670at2759"/>
<dbReference type="SUPFAM" id="SSF51735">
    <property type="entry name" value="NAD(P)-binding Rossmann-fold domains"/>
    <property type="match status" value="1"/>
</dbReference>
<comment type="caution">
    <text evidence="4">The sequence shown here is derived from an EMBL/GenBank/DDBJ whole genome shotgun (WGS) entry which is preliminary data.</text>
</comment>
<dbReference type="GO" id="GO:0044550">
    <property type="term" value="P:secondary metabolite biosynthetic process"/>
    <property type="evidence" value="ECO:0007669"/>
    <property type="project" value="UniProtKB-ARBA"/>
</dbReference>
<dbReference type="PRINTS" id="PR00080">
    <property type="entry name" value="SDRFAMILY"/>
</dbReference>
<evidence type="ECO:0000313" key="5">
    <source>
        <dbReference type="Proteomes" id="UP000179179"/>
    </source>
</evidence>
<evidence type="ECO:0000313" key="4">
    <source>
        <dbReference type="EMBL" id="OGM46856.1"/>
    </source>
</evidence>
<dbReference type="PANTHER" id="PTHR24321">
    <property type="entry name" value="DEHYDROGENASES, SHORT CHAIN"/>
    <property type="match status" value="1"/>
</dbReference>
<proteinExistence type="inferred from homology"/>
<dbReference type="PANTHER" id="PTHR24321:SF12">
    <property type="entry name" value="SHORT-CHAIN DEHYDROGENASE_REDUCTASE FAMILY, PUTATIVE (AFU_ORTHOLOGUE AFUA_5G14340)-RELATED"/>
    <property type="match status" value="1"/>
</dbReference>
<evidence type="ECO:0000256" key="1">
    <source>
        <dbReference type="ARBA" id="ARBA00006484"/>
    </source>
</evidence>
<dbReference type="AlphaFoldDB" id="A0A1F8A546"/>
<dbReference type="RefSeq" id="XP_022390573.1">
    <property type="nucleotide sequence ID" value="XM_022532164.1"/>
</dbReference>
<dbReference type="Pfam" id="PF13561">
    <property type="entry name" value="adh_short_C2"/>
    <property type="match status" value="1"/>
</dbReference>
<dbReference type="Gene3D" id="3.40.50.720">
    <property type="entry name" value="NAD(P)-binding Rossmann-like Domain"/>
    <property type="match status" value="1"/>
</dbReference>
<sequence length="275" mass="29416">MVSARAFDFTGEVAIVTGTGSRIPGEIGNRRATAILLARQGAKAQETKRMIDLEGGISEVMQTDVTDEESCKNAVSKTVELFGTVSILVNIVGVGGAMGDATKVDLAAWERDFKINVTSMVLMSRHTIPEMRKNGRGAIVNMSSVSGLLGGNPSLLYPTTKGAIIQMTRAMAAQHGPENIRVNCVCPGMVFTPMVRGRGMTDKMRQDRINQNLLKQEGTGWDVGYAILFLCSKEAKWITGLIMPVDGGTTAGKADRPALKADTLAEENTNIPNNA</sequence>
<name>A0A1F8A546_9EURO</name>
<dbReference type="InterPro" id="IPR036291">
    <property type="entry name" value="NAD(P)-bd_dom_sf"/>
</dbReference>
<accession>A0A1F8A546</accession>
<dbReference type="GeneID" id="34448425"/>
<dbReference type="Proteomes" id="UP000179179">
    <property type="component" value="Unassembled WGS sequence"/>
</dbReference>
<dbReference type="EMBL" id="LYCR01000028">
    <property type="protein sequence ID" value="OGM46856.1"/>
    <property type="molecule type" value="Genomic_DNA"/>
</dbReference>
<keyword evidence="3" id="KW-0560">Oxidoreductase</keyword>
<comment type="similarity">
    <text evidence="1">Belongs to the short-chain dehydrogenases/reductases (SDR) family.</text>
</comment>
<protein>
    <submittedName>
        <fullName evidence="4">Uncharacterized protein</fullName>
    </submittedName>
</protein>